<feature type="domain" description="SAM" evidence="2">
    <location>
        <begin position="142"/>
        <end position="206"/>
    </location>
</feature>
<comment type="caution">
    <text evidence="3">The sequence shown here is derived from an EMBL/GenBank/DDBJ whole genome shotgun (WGS) entry which is preliminary data.</text>
</comment>
<gene>
    <name evidence="3" type="ORF">BJG266_LOCUS8017</name>
    <name evidence="4" type="ORF">QVE165_LOCUS43798</name>
</gene>
<evidence type="ECO:0000313" key="5">
    <source>
        <dbReference type="Proteomes" id="UP000663832"/>
    </source>
</evidence>
<protein>
    <recommendedName>
        <fullName evidence="2">SAM domain-containing protein</fullName>
    </recommendedName>
</protein>
<dbReference type="InterPro" id="IPR001660">
    <property type="entry name" value="SAM"/>
</dbReference>
<dbReference type="Pfam" id="PF07647">
    <property type="entry name" value="SAM_2"/>
    <property type="match status" value="1"/>
</dbReference>
<dbReference type="SUPFAM" id="SSF47769">
    <property type="entry name" value="SAM/Pointed domain"/>
    <property type="match status" value="1"/>
</dbReference>
<feature type="region of interest" description="Disordered" evidence="1">
    <location>
        <begin position="31"/>
        <end position="72"/>
    </location>
</feature>
<evidence type="ECO:0000313" key="3">
    <source>
        <dbReference type="EMBL" id="CAF0854278.1"/>
    </source>
</evidence>
<proteinExistence type="predicted"/>
<name>A0A813WQX5_9BILA</name>
<dbReference type="EMBL" id="CAJNOI010000025">
    <property type="protein sequence ID" value="CAF0854278.1"/>
    <property type="molecule type" value="Genomic_DNA"/>
</dbReference>
<dbReference type="Proteomes" id="UP000663877">
    <property type="component" value="Unassembled WGS sequence"/>
</dbReference>
<accession>A0A813WQX5</accession>
<dbReference type="AlphaFoldDB" id="A0A813WQX5"/>
<evidence type="ECO:0000256" key="1">
    <source>
        <dbReference type="SAM" id="MobiDB-lite"/>
    </source>
</evidence>
<organism evidence="3 6">
    <name type="scientific">Adineta steineri</name>
    <dbReference type="NCBI Taxonomy" id="433720"/>
    <lineage>
        <taxon>Eukaryota</taxon>
        <taxon>Metazoa</taxon>
        <taxon>Spiralia</taxon>
        <taxon>Gnathifera</taxon>
        <taxon>Rotifera</taxon>
        <taxon>Eurotatoria</taxon>
        <taxon>Bdelloidea</taxon>
        <taxon>Adinetida</taxon>
        <taxon>Adinetidae</taxon>
        <taxon>Adineta</taxon>
    </lineage>
</organism>
<dbReference type="SMART" id="SM00454">
    <property type="entry name" value="SAM"/>
    <property type="match status" value="1"/>
</dbReference>
<dbReference type="Proteomes" id="UP000663832">
    <property type="component" value="Unassembled WGS sequence"/>
</dbReference>
<dbReference type="Gene3D" id="1.10.150.50">
    <property type="entry name" value="Transcription Factor, Ets-1"/>
    <property type="match status" value="1"/>
</dbReference>
<dbReference type="PROSITE" id="PS50105">
    <property type="entry name" value="SAM_DOMAIN"/>
    <property type="match status" value="1"/>
</dbReference>
<reference evidence="3" key="1">
    <citation type="submission" date="2021-02" db="EMBL/GenBank/DDBJ databases">
        <authorList>
            <person name="Nowell W R."/>
        </authorList>
    </citation>
    <scope>NUCLEOTIDE SEQUENCE</scope>
</reference>
<feature type="compositionally biased region" description="Polar residues" evidence="1">
    <location>
        <begin position="33"/>
        <end position="59"/>
    </location>
</feature>
<dbReference type="InterPro" id="IPR013761">
    <property type="entry name" value="SAM/pointed_sf"/>
</dbReference>
<sequence>MAESCAAFKENVCQQNKNKCFNCGKAKEKHPTKASSHQIRIPGIQSTASHPAMTKNSKNAQRRGDDTTSNQVTIDNSQSLLCSNMKALIITTTKTDEDTFHDSLPTELEPAAELTTELNTLTIGSPAQSTQDVVIHDTPESWVVEQVVDWLESVGLGEFIENFKDNEIDGSLLMSDGLDDTTLKQLVAKIKYQIMFKNELAKLKSKYQEKSIVSTTDSNDAQGHKVLPAG</sequence>
<dbReference type="OrthoDB" id="8999651at2759"/>
<evidence type="ECO:0000313" key="6">
    <source>
        <dbReference type="Proteomes" id="UP000663877"/>
    </source>
</evidence>
<evidence type="ECO:0000313" key="4">
    <source>
        <dbReference type="EMBL" id="CAF1505871.1"/>
    </source>
</evidence>
<keyword evidence="5" id="KW-1185">Reference proteome</keyword>
<dbReference type="EMBL" id="CAJNOM010000570">
    <property type="protein sequence ID" value="CAF1505871.1"/>
    <property type="molecule type" value="Genomic_DNA"/>
</dbReference>
<evidence type="ECO:0000259" key="2">
    <source>
        <dbReference type="PROSITE" id="PS50105"/>
    </source>
</evidence>